<dbReference type="InterPro" id="IPR012337">
    <property type="entry name" value="RNaseH-like_sf"/>
</dbReference>
<evidence type="ECO:0000313" key="3">
    <source>
        <dbReference type="EMBL" id="KZS20265.1"/>
    </source>
</evidence>
<feature type="domain" description="Integrase catalytic" evidence="2">
    <location>
        <begin position="18"/>
        <end position="174"/>
    </location>
</feature>
<dbReference type="InterPro" id="IPR054465">
    <property type="entry name" value="Integrase_p58-like_C"/>
</dbReference>
<dbReference type="InterPro" id="IPR001584">
    <property type="entry name" value="Integrase_cat-core"/>
</dbReference>
<reference evidence="3 4" key="1">
    <citation type="submission" date="2016-03" db="EMBL/GenBank/DDBJ databases">
        <title>EvidentialGene: Evidence-directed Construction of Genes on Genomes.</title>
        <authorList>
            <person name="Gilbert D.G."/>
            <person name="Choi J.-H."/>
            <person name="Mockaitis K."/>
            <person name="Colbourne J."/>
            <person name="Pfrender M."/>
        </authorList>
    </citation>
    <scope>NUCLEOTIDE SEQUENCE [LARGE SCALE GENOMIC DNA]</scope>
    <source>
        <strain evidence="3 4">Xinb3</strain>
        <tissue evidence="3">Complete organism</tissue>
    </source>
</reference>
<dbReference type="PANTHER" id="PTHR37984:SF15">
    <property type="entry name" value="INTEGRASE CATALYTIC DOMAIN-CONTAINING PROTEIN"/>
    <property type="match status" value="1"/>
</dbReference>
<feature type="compositionally biased region" description="Basic and acidic residues" evidence="1">
    <location>
        <begin position="348"/>
        <end position="360"/>
    </location>
</feature>
<dbReference type="Pfam" id="PF22938">
    <property type="entry name" value="Integrase_p58_C"/>
    <property type="match status" value="1"/>
</dbReference>
<organism evidence="3 4">
    <name type="scientific">Daphnia magna</name>
    <dbReference type="NCBI Taxonomy" id="35525"/>
    <lineage>
        <taxon>Eukaryota</taxon>
        <taxon>Metazoa</taxon>
        <taxon>Ecdysozoa</taxon>
        <taxon>Arthropoda</taxon>
        <taxon>Crustacea</taxon>
        <taxon>Branchiopoda</taxon>
        <taxon>Diplostraca</taxon>
        <taxon>Cladocera</taxon>
        <taxon>Anomopoda</taxon>
        <taxon>Daphniidae</taxon>
        <taxon>Daphnia</taxon>
    </lineage>
</organism>
<comment type="caution">
    <text evidence="3">The sequence shown here is derived from an EMBL/GenBank/DDBJ whole genome shotgun (WGS) entry which is preliminary data.</text>
</comment>
<sequence>MLAPLTPHFASELRTAFVDNAPRLSTDFDWAKIVLDQSWPQVDYDYNLDLVCFVNNQQGCTIKLPRSQLDTLDEERALRLLQLTTDRERCFIAKVTHNVLRALETNHRTTTAYRPQANGLVERLNHTLADMLSMYVSSDHRDWDEWLPFVTFAYNTSRHESTGRTPFYLVYGREAVLPIDSAMNADPNPLPPPNRDPSEWMLKRLQEARIEIQSRAAEVQRKQKELYVEGRKEAPTYPPGAQVLVYKPIRKVGKSEKLLHRWFGPYTVVRQTTPSNYELCLGRSTRTEIVHVERVKPFHDLTDPTPQSYDPTGTSTDLEDPPTGLNQAEHESQAGLKPSAIQGASTKDLSETGARPRENNRSNAETPTAPFIDRPEPQQETKTRGESKRGLRRSTRIRAQRKTFLLTFPLLMFLAVMTGPTPTRSKEIIAYQGVIFKSEREVAFSDSEWVVMTDFTFDPVDRMIKTLFDLLDGKVGAMTCQYDGPEDKFKKALQHQVETAVSSEGARTKRALVDGGGKIRWLFGVSTQEELEHVNDHVMKLSTETTSIVHAMEVHASLINETLWKTKAVADAVVELQTAFAQVENEAKKIDQKFGGITHEIERQRLAAVKVENAFRQIESATAWIDELIENFAIGLATMAMERLPETLFPPLQVQAVLRDIKAILPAGWSLSPSVQAGDTWKVYKEAKVIVAAINNGNKLTASCKQLNTRSTIPPTPILSGRCKRSSGVRGVNSIRFVPLLVINDVHLSHQSGDKQETPGI</sequence>
<dbReference type="PANTHER" id="PTHR37984">
    <property type="entry name" value="PROTEIN CBG26694"/>
    <property type="match status" value="1"/>
</dbReference>
<protein>
    <recommendedName>
        <fullName evidence="2">Integrase catalytic domain-containing protein</fullName>
    </recommendedName>
</protein>
<dbReference type="OrthoDB" id="15954at2759"/>
<keyword evidence="4" id="KW-1185">Reference proteome</keyword>
<dbReference type="Gene3D" id="3.30.420.10">
    <property type="entry name" value="Ribonuclease H-like superfamily/Ribonuclease H"/>
    <property type="match status" value="1"/>
</dbReference>
<dbReference type="InterPro" id="IPR036397">
    <property type="entry name" value="RNaseH_sf"/>
</dbReference>
<gene>
    <name evidence="3" type="ORF">APZ42_013101</name>
</gene>
<evidence type="ECO:0000256" key="1">
    <source>
        <dbReference type="SAM" id="MobiDB-lite"/>
    </source>
</evidence>
<dbReference type="STRING" id="35525.A0A162R662"/>
<dbReference type="EMBL" id="LRGB01000235">
    <property type="protein sequence ID" value="KZS20265.1"/>
    <property type="molecule type" value="Genomic_DNA"/>
</dbReference>
<evidence type="ECO:0000313" key="4">
    <source>
        <dbReference type="Proteomes" id="UP000076858"/>
    </source>
</evidence>
<accession>A0A162R662</accession>
<feature type="region of interest" description="Disordered" evidence="1">
    <location>
        <begin position="297"/>
        <end position="394"/>
    </location>
</feature>
<dbReference type="Proteomes" id="UP000076858">
    <property type="component" value="Unassembled WGS sequence"/>
</dbReference>
<dbReference type="AlphaFoldDB" id="A0A162R662"/>
<dbReference type="InterPro" id="IPR050951">
    <property type="entry name" value="Retrovirus_Pol_polyprotein"/>
</dbReference>
<feature type="compositionally biased region" description="Basic and acidic residues" evidence="1">
    <location>
        <begin position="373"/>
        <end position="389"/>
    </location>
</feature>
<dbReference type="PROSITE" id="PS50994">
    <property type="entry name" value="INTEGRASE"/>
    <property type="match status" value="1"/>
</dbReference>
<dbReference type="GO" id="GO:0015074">
    <property type="term" value="P:DNA integration"/>
    <property type="evidence" value="ECO:0007669"/>
    <property type="project" value="InterPro"/>
</dbReference>
<name>A0A162R662_9CRUS</name>
<dbReference type="SUPFAM" id="SSF53098">
    <property type="entry name" value="Ribonuclease H-like"/>
    <property type="match status" value="1"/>
</dbReference>
<dbReference type="GO" id="GO:0003676">
    <property type="term" value="F:nucleic acid binding"/>
    <property type="evidence" value="ECO:0007669"/>
    <property type="project" value="InterPro"/>
</dbReference>
<evidence type="ECO:0000259" key="2">
    <source>
        <dbReference type="PROSITE" id="PS50994"/>
    </source>
</evidence>
<proteinExistence type="predicted"/>
<feature type="compositionally biased region" description="Polar residues" evidence="1">
    <location>
        <begin position="304"/>
        <end position="316"/>
    </location>
</feature>